<protein>
    <submittedName>
        <fullName evidence="10">Epididymal peptidase inhibitor</fullName>
    </submittedName>
</protein>
<evidence type="ECO:0000313" key="11">
    <source>
        <dbReference type="Proteomes" id="UP000005447"/>
    </source>
</evidence>
<evidence type="ECO:0000313" key="10">
    <source>
        <dbReference type="Ensembl" id="ENSCPOP00000002820.3"/>
    </source>
</evidence>
<dbReference type="GeneTree" id="ENSGT00940000156753"/>
<feature type="domain" description="BPTI/Kunitz inhibitor" evidence="8">
    <location>
        <begin position="75"/>
        <end position="125"/>
    </location>
</feature>
<dbReference type="GO" id="GO:0090281">
    <property type="term" value="P:negative regulation of calcium ion import"/>
    <property type="evidence" value="ECO:0007669"/>
    <property type="project" value="Ensembl"/>
</dbReference>
<feature type="chain" id="PRO_5013288557" evidence="7">
    <location>
        <begin position="25"/>
        <end position="132"/>
    </location>
</feature>
<dbReference type="PRINTS" id="PR00759">
    <property type="entry name" value="BASICPTASE"/>
</dbReference>
<dbReference type="InterPro" id="IPR036880">
    <property type="entry name" value="Kunitz_BPTI_sf"/>
</dbReference>
<evidence type="ECO:0000259" key="8">
    <source>
        <dbReference type="PROSITE" id="PS50279"/>
    </source>
</evidence>
<dbReference type="Pfam" id="PF00014">
    <property type="entry name" value="Kunitz_BPTI"/>
    <property type="match status" value="1"/>
</dbReference>
<dbReference type="PROSITE" id="PS51390">
    <property type="entry name" value="WAP"/>
    <property type="match status" value="1"/>
</dbReference>
<dbReference type="STRING" id="10141.ENSCPOP00000002820"/>
<dbReference type="InterPro" id="IPR051388">
    <property type="entry name" value="Serpin_venom_toxin"/>
</dbReference>
<dbReference type="Gene3D" id="4.10.410.10">
    <property type="entry name" value="Pancreatic trypsin inhibitor Kunitz domain"/>
    <property type="match status" value="1"/>
</dbReference>
<dbReference type="OMA" id="CPKVKVH"/>
<dbReference type="SMART" id="SM00131">
    <property type="entry name" value="KU"/>
    <property type="match status" value="1"/>
</dbReference>
<dbReference type="CDD" id="cd22611">
    <property type="entry name" value="Kunitz_eppin"/>
    <property type="match status" value="1"/>
</dbReference>
<proteinExistence type="predicted"/>
<dbReference type="PANTHER" id="PTHR46751">
    <property type="entry name" value="EPPIN"/>
    <property type="match status" value="1"/>
</dbReference>
<dbReference type="GO" id="GO:0001669">
    <property type="term" value="C:acrosomal vesicle"/>
    <property type="evidence" value="ECO:0007669"/>
    <property type="project" value="Ensembl"/>
</dbReference>
<reference evidence="11" key="1">
    <citation type="journal article" date="2011" name="Nature">
        <title>A high-resolution map of human evolutionary constraint using 29 mammals.</title>
        <authorList>
            <person name="Lindblad-Toh K."/>
            <person name="Garber M."/>
            <person name="Zuk O."/>
            <person name="Lin M.F."/>
            <person name="Parker B.J."/>
            <person name="Washietl S."/>
            <person name="Kheradpour P."/>
            <person name="Ernst J."/>
            <person name="Jordan G."/>
            <person name="Mauceli E."/>
            <person name="Ward L.D."/>
            <person name="Lowe C.B."/>
            <person name="Holloway A.K."/>
            <person name="Clamp M."/>
            <person name="Gnerre S."/>
            <person name="Alfoldi J."/>
            <person name="Beal K."/>
            <person name="Chang J."/>
            <person name="Clawson H."/>
            <person name="Cuff J."/>
            <person name="Di Palma F."/>
            <person name="Fitzgerald S."/>
            <person name="Flicek P."/>
            <person name="Guttman M."/>
            <person name="Hubisz M.J."/>
            <person name="Jaffe D.B."/>
            <person name="Jungreis I."/>
            <person name="Kent W.J."/>
            <person name="Kostka D."/>
            <person name="Lara M."/>
            <person name="Martins A.L."/>
            <person name="Massingham T."/>
            <person name="Moltke I."/>
            <person name="Raney B.J."/>
            <person name="Rasmussen M.D."/>
            <person name="Robinson J."/>
            <person name="Stark A."/>
            <person name="Vilella A.J."/>
            <person name="Wen J."/>
            <person name="Xie X."/>
            <person name="Zody M.C."/>
            <person name="Baldwin J."/>
            <person name="Bloom T."/>
            <person name="Chin C.W."/>
            <person name="Heiman D."/>
            <person name="Nicol R."/>
            <person name="Nusbaum C."/>
            <person name="Young S."/>
            <person name="Wilkinson J."/>
            <person name="Worley K.C."/>
            <person name="Kovar C.L."/>
            <person name="Muzny D.M."/>
            <person name="Gibbs R.A."/>
            <person name="Cree A."/>
            <person name="Dihn H.H."/>
            <person name="Fowler G."/>
            <person name="Jhangiani S."/>
            <person name="Joshi V."/>
            <person name="Lee S."/>
            <person name="Lewis L.R."/>
            <person name="Nazareth L.V."/>
            <person name="Okwuonu G."/>
            <person name="Santibanez J."/>
            <person name="Warren W.C."/>
            <person name="Mardis E.R."/>
            <person name="Weinstock G.M."/>
            <person name="Wilson R.K."/>
            <person name="Delehaunty K."/>
            <person name="Dooling D."/>
            <person name="Fronik C."/>
            <person name="Fulton L."/>
            <person name="Fulton B."/>
            <person name="Graves T."/>
            <person name="Minx P."/>
            <person name="Sodergren E."/>
            <person name="Birney E."/>
            <person name="Margulies E.H."/>
            <person name="Herrero J."/>
            <person name="Green E.D."/>
            <person name="Haussler D."/>
            <person name="Siepel A."/>
            <person name="Goldman N."/>
            <person name="Pollard K.S."/>
            <person name="Pedersen J.S."/>
            <person name="Lander E.S."/>
            <person name="Kellis M."/>
        </authorList>
    </citation>
    <scope>NUCLEOTIDE SEQUENCE [LARGE SCALE GENOMIC DNA]</scope>
    <source>
        <strain evidence="11">2N</strain>
    </source>
</reference>
<sequence length="132" mass="15643">MESVGALTIFMLFILFVNVQETDHRPPSRKCPRIREKCEFRERDQCTRDSECLDNQKCCVFSCGRKCFDLQEDVCSLPKETGFCMAFFRRWWYNEKNNTCDMFIYGGCQGNNNNFQTESMCENFCKKSHFAQ</sequence>
<dbReference type="InterPro" id="IPR002223">
    <property type="entry name" value="Kunitz_BPTI"/>
</dbReference>
<dbReference type="InterPro" id="IPR036645">
    <property type="entry name" value="Elafin-like_sf"/>
</dbReference>
<evidence type="ECO:0000256" key="2">
    <source>
        <dbReference type="ARBA" id="ARBA00022525"/>
    </source>
</evidence>
<dbReference type="eggNOG" id="KOG4295">
    <property type="taxonomic scope" value="Eukaryota"/>
</dbReference>
<dbReference type="HOGENOM" id="CLU_127181_0_0_1"/>
<dbReference type="GO" id="GO:0032991">
    <property type="term" value="C:protein-containing complex"/>
    <property type="evidence" value="ECO:0007669"/>
    <property type="project" value="Ensembl"/>
</dbReference>
<evidence type="ECO:0000256" key="3">
    <source>
        <dbReference type="ARBA" id="ARBA00022690"/>
    </source>
</evidence>
<evidence type="ECO:0000256" key="1">
    <source>
        <dbReference type="ARBA" id="ARBA00004613"/>
    </source>
</evidence>
<keyword evidence="4 7" id="KW-0732">Signal</keyword>
<dbReference type="Pfam" id="PF00095">
    <property type="entry name" value="WAP"/>
    <property type="match status" value="1"/>
</dbReference>
<evidence type="ECO:0000256" key="4">
    <source>
        <dbReference type="ARBA" id="ARBA00022729"/>
    </source>
</evidence>
<keyword evidence="11" id="KW-1185">Reference proteome</keyword>
<dbReference type="GO" id="GO:1901318">
    <property type="term" value="P:negative regulation of flagellated sperm motility"/>
    <property type="evidence" value="ECO:0007669"/>
    <property type="project" value="Ensembl"/>
</dbReference>
<dbReference type="VEuPathDB" id="HostDB:ENSCPOG00000003114"/>
<feature type="signal peptide" evidence="7">
    <location>
        <begin position="1"/>
        <end position="24"/>
    </location>
</feature>
<dbReference type="Ensembl" id="ENSCPOT00000003157.3">
    <property type="protein sequence ID" value="ENSCPOP00000002820.3"/>
    <property type="gene ID" value="ENSCPOG00000003114.4"/>
</dbReference>
<dbReference type="InterPro" id="IPR020901">
    <property type="entry name" value="Prtase_inh_Kunz-CS"/>
</dbReference>
<organism evidence="10 11">
    <name type="scientific">Cavia porcellus</name>
    <name type="common">Guinea pig</name>
    <dbReference type="NCBI Taxonomy" id="10141"/>
    <lineage>
        <taxon>Eukaryota</taxon>
        <taxon>Metazoa</taxon>
        <taxon>Chordata</taxon>
        <taxon>Craniata</taxon>
        <taxon>Vertebrata</taxon>
        <taxon>Euteleostomi</taxon>
        <taxon>Mammalia</taxon>
        <taxon>Eutheria</taxon>
        <taxon>Euarchontoglires</taxon>
        <taxon>Glires</taxon>
        <taxon>Rodentia</taxon>
        <taxon>Hystricomorpha</taxon>
        <taxon>Caviidae</taxon>
        <taxon>Cavia</taxon>
    </lineage>
</organism>
<dbReference type="SUPFAM" id="SSF57362">
    <property type="entry name" value="BPTI-like"/>
    <property type="match status" value="1"/>
</dbReference>
<evidence type="ECO:0000256" key="7">
    <source>
        <dbReference type="SAM" id="SignalP"/>
    </source>
</evidence>
<dbReference type="Bgee" id="ENSCPOG00000003114">
    <property type="expression patterns" value="Expressed in testis and 7 other cell types or tissues"/>
</dbReference>
<accession>H0V040</accession>
<dbReference type="Proteomes" id="UP000005447">
    <property type="component" value="Unassembled WGS sequence"/>
</dbReference>
<evidence type="ECO:0000256" key="6">
    <source>
        <dbReference type="ARBA" id="ARBA00023157"/>
    </source>
</evidence>
<dbReference type="FunFam" id="4.10.410.10:FF:000015">
    <property type="entry name" value="WAP four-disulfide core domain 6A"/>
    <property type="match status" value="1"/>
</dbReference>
<dbReference type="FunFam" id="4.10.75.10:FF:000004">
    <property type="entry name" value="WAP four-disulfide core domain 6A"/>
    <property type="match status" value="1"/>
</dbReference>
<dbReference type="EMBL" id="AAKN02039542">
    <property type="status" value="NOT_ANNOTATED_CDS"/>
    <property type="molecule type" value="Genomic_DNA"/>
</dbReference>
<dbReference type="FunCoup" id="H0V040">
    <property type="interactions" value="7"/>
</dbReference>
<dbReference type="InterPro" id="IPR008197">
    <property type="entry name" value="WAP_dom"/>
</dbReference>
<dbReference type="GO" id="GO:0009986">
    <property type="term" value="C:cell surface"/>
    <property type="evidence" value="ECO:0007669"/>
    <property type="project" value="Ensembl"/>
</dbReference>
<dbReference type="PROSITE" id="PS00280">
    <property type="entry name" value="BPTI_KUNITZ_1"/>
    <property type="match status" value="1"/>
</dbReference>
<keyword evidence="2" id="KW-0964">Secreted</keyword>
<evidence type="ECO:0000256" key="5">
    <source>
        <dbReference type="ARBA" id="ARBA00022900"/>
    </source>
</evidence>
<dbReference type="GO" id="GO:0004867">
    <property type="term" value="F:serine-type endopeptidase inhibitor activity"/>
    <property type="evidence" value="ECO:0007669"/>
    <property type="project" value="UniProtKB-KW"/>
</dbReference>
<feature type="domain" description="WAP" evidence="9">
    <location>
        <begin position="25"/>
        <end position="71"/>
    </location>
</feature>
<dbReference type="SMART" id="SM00217">
    <property type="entry name" value="WAP"/>
    <property type="match status" value="1"/>
</dbReference>
<evidence type="ECO:0000259" key="9">
    <source>
        <dbReference type="PROSITE" id="PS51390"/>
    </source>
</evidence>
<dbReference type="PROSITE" id="PS50279">
    <property type="entry name" value="BPTI_KUNITZ_2"/>
    <property type="match status" value="1"/>
</dbReference>
<dbReference type="GO" id="GO:0042742">
    <property type="term" value="P:defense response to bacterium"/>
    <property type="evidence" value="ECO:0007669"/>
    <property type="project" value="Ensembl"/>
</dbReference>
<gene>
    <name evidence="10" type="primary">EPPIN</name>
</gene>
<dbReference type="SUPFAM" id="SSF57256">
    <property type="entry name" value="Elafin-like"/>
    <property type="match status" value="1"/>
</dbReference>
<dbReference type="InParanoid" id="H0V040"/>
<keyword evidence="5" id="KW-0722">Serine protease inhibitor</keyword>
<keyword evidence="3" id="KW-0646">Protease inhibitor</keyword>
<keyword evidence="6" id="KW-1015">Disulfide bond</keyword>
<name>H0V040_CAVPO</name>
<reference evidence="10" key="3">
    <citation type="submission" date="2025-09" db="UniProtKB">
        <authorList>
            <consortium name="Ensembl"/>
        </authorList>
    </citation>
    <scope>IDENTIFICATION</scope>
    <source>
        <strain evidence="10">2N</strain>
    </source>
</reference>
<dbReference type="AlphaFoldDB" id="H0V040"/>
<dbReference type="Gene3D" id="4.10.75.10">
    <property type="entry name" value="Elafin-like"/>
    <property type="match status" value="1"/>
</dbReference>
<dbReference type="PANTHER" id="PTHR46751:SF2">
    <property type="entry name" value="EPPIN"/>
    <property type="match status" value="1"/>
</dbReference>
<dbReference type="GO" id="GO:0005615">
    <property type="term" value="C:extracellular space"/>
    <property type="evidence" value="ECO:0007669"/>
    <property type="project" value="Ensembl"/>
</dbReference>
<reference evidence="10" key="2">
    <citation type="submission" date="2025-08" db="UniProtKB">
        <authorList>
            <consortium name="Ensembl"/>
        </authorList>
    </citation>
    <scope>IDENTIFICATION</scope>
    <source>
        <strain evidence="10">2N</strain>
    </source>
</reference>
<comment type="subcellular location">
    <subcellularLocation>
        <location evidence="1">Secreted</location>
    </subcellularLocation>
</comment>